<name>A0ABQ4EF16_9ACTN</name>
<dbReference type="Proteomes" id="UP000646749">
    <property type="component" value="Unassembled WGS sequence"/>
</dbReference>
<keyword evidence="3" id="KW-1185">Reference proteome</keyword>
<sequence>MWETFAMLEYSESGLLQRARLELLQMLPEHFELSDAVIDEHGPVDAPDALWQLREQNTGYGLILVETKMSFTPRDVARLRDRLSGPMLRLMRNPTVLVVSTWLSPRTRALLEEGGYSYLDLTGNVRLRVDRPAVYIRLQGADRDPTPHRSHAPVGLQGPKARRLLRLLAETQPPYRLTALAAAGGLTAGYVSKMLHSLDEQALVTRNRRGMVEDVDWQGLLLAGAQRYNLLRNNEPNTFISPEGAAALYARMQDANFPLDAVVTGSFSAVDIAAVAAPTQLVLYVDNPHQMQRFGRLLPTDQGADVVLLRPEDPAQVEGLRTVNGLRHVALTQLVLDCLSGNGRLPEEGQAVMEWMRENESEWRRPDLPTLAG</sequence>
<evidence type="ECO:0000313" key="3">
    <source>
        <dbReference type="Proteomes" id="UP000646749"/>
    </source>
</evidence>
<proteinExistence type="predicted"/>
<protein>
    <recommendedName>
        <fullName evidence="1">HTH iclR-type domain-containing protein</fullName>
    </recommendedName>
</protein>
<evidence type="ECO:0000313" key="2">
    <source>
        <dbReference type="EMBL" id="GIG93312.1"/>
    </source>
</evidence>
<feature type="domain" description="HTH iclR-type" evidence="1">
    <location>
        <begin position="161"/>
        <end position="207"/>
    </location>
</feature>
<dbReference type="InterPro" id="IPR005471">
    <property type="entry name" value="Tscrpt_reg_IclR_N"/>
</dbReference>
<evidence type="ECO:0000259" key="1">
    <source>
        <dbReference type="Pfam" id="PF09339"/>
    </source>
</evidence>
<dbReference type="Pfam" id="PF09339">
    <property type="entry name" value="HTH_IclR"/>
    <property type="match status" value="1"/>
</dbReference>
<dbReference type="EMBL" id="BONW01000059">
    <property type="protein sequence ID" value="GIG93312.1"/>
    <property type="molecule type" value="Genomic_DNA"/>
</dbReference>
<comment type="caution">
    <text evidence="2">The sequence shown here is derived from an EMBL/GenBank/DDBJ whole genome shotgun (WGS) entry which is preliminary data.</text>
</comment>
<reference evidence="2 3" key="1">
    <citation type="submission" date="2021-01" db="EMBL/GenBank/DDBJ databases">
        <title>Whole genome shotgun sequence of Plantactinospora endophytica NBRC 110450.</title>
        <authorList>
            <person name="Komaki H."/>
            <person name="Tamura T."/>
        </authorList>
    </citation>
    <scope>NUCLEOTIDE SEQUENCE [LARGE SCALE GENOMIC DNA]</scope>
    <source>
        <strain evidence="2 3">NBRC 110450</strain>
    </source>
</reference>
<gene>
    <name evidence="2" type="ORF">Pen02_82480</name>
</gene>
<dbReference type="InterPro" id="IPR036390">
    <property type="entry name" value="WH_DNA-bd_sf"/>
</dbReference>
<dbReference type="SUPFAM" id="SSF46785">
    <property type="entry name" value="Winged helix' DNA-binding domain"/>
    <property type="match status" value="1"/>
</dbReference>
<organism evidence="2 3">
    <name type="scientific">Plantactinospora endophytica</name>
    <dbReference type="NCBI Taxonomy" id="673535"/>
    <lineage>
        <taxon>Bacteria</taxon>
        <taxon>Bacillati</taxon>
        <taxon>Actinomycetota</taxon>
        <taxon>Actinomycetes</taxon>
        <taxon>Micromonosporales</taxon>
        <taxon>Micromonosporaceae</taxon>
        <taxon>Plantactinospora</taxon>
    </lineage>
</organism>
<accession>A0ABQ4EF16</accession>